<gene>
    <name evidence="1" type="ORF">Vadar_013383</name>
</gene>
<dbReference type="EMBL" id="CM037162">
    <property type="protein sequence ID" value="KAH7863104.1"/>
    <property type="molecule type" value="Genomic_DNA"/>
</dbReference>
<keyword evidence="2" id="KW-1185">Reference proteome</keyword>
<reference evidence="1 2" key="1">
    <citation type="journal article" date="2021" name="Hortic Res">
        <title>High-quality reference genome and annotation aids understanding of berry development for evergreen blueberry (Vaccinium darrowii).</title>
        <authorList>
            <person name="Yu J."/>
            <person name="Hulse-Kemp A.M."/>
            <person name="Babiker E."/>
            <person name="Staton M."/>
        </authorList>
    </citation>
    <scope>NUCLEOTIDE SEQUENCE [LARGE SCALE GENOMIC DNA]</scope>
    <source>
        <strain evidence="2">cv. NJ 8807/NJ 8810</strain>
        <tissue evidence="1">Young leaf</tissue>
    </source>
</reference>
<name>A0ACB7ZBG4_9ERIC</name>
<accession>A0ACB7ZBG4</accession>
<sequence>MTCSRKVFYKSFSQVQVVPKYLYLFALDCVHILSPHSALQKTVMELTCFQVFVTMLFLLQFEATPSLAMRLAPPNITTDQSSLLAFKTYITNFNSFPTLVSSWTTTTPSSVCDWVGITCGKLHRRVEGIYLPNMGLIGTIPPHLGNLSFLMRFNINNNSFSGVLPKELGNLRRLQYINVGFNNFHGQIPQWFGAFPKLGILSVQNNSFSGSLPQEIGNLQSLTTLNMQANQFTGSIPRTIFNMSSLQVLALSDNSLSGNLPTDICNHLPNLEQLFLPNNELGGQIPPGLQECSKLQVLSLAINQFTGRIPREIGNLTMLNSLVFDSNNLEGLIPHFLFNMSSLQVISVKENNLSGSLPRNICPQGSALLELYVGRNPLTGGIPYDIGNCTSIQEIDLQQNNLTEYGREGLVSTRCDVYSFGIMLMEIFTRKKPTDEMFNSGLSLKTWVSEALANNVIQAIDSNLVRQEEGQFTVKVKCVSSIYELALNCSAESPEERINMKDALVLLKKIRLEFLANLSRFGM</sequence>
<dbReference type="Proteomes" id="UP000828048">
    <property type="component" value="Chromosome 12"/>
</dbReference>
<organism evidence="1 2">
    <name type="scientific">Vaccinium darrowii</name>
    <dbReference type="NCBI Taxonomy" id="229202"/>
    <lineage>
        <taxon>Eukaryota</taxon>
        <taxon>Viridiplantae</taxon>
        <taxon>Streptophyta</taxon>
        <taxon>Embryophyta</taxon>
        <taxon>Tracheophyta</taxon>
        <taxon>Spermatophyta</taxon>
        <taxon>Magnoliopsida</taxon>
        <taxon>eudicotyledons</taxon>
        <taxon>Gunneridae</taxon>
        <taxon>Pentapetalae</taxon>
        <taxon>asterids</taxon>
        <taxon>Ericales</taxon>
        <taxon>Ericaceae</taxon>
        <taxon>Vaccinioideae</taxon>
        <taxon>Vaccinieae</taxon>
        <taxon>Vaccinium</taxon>
    </lineage>
</organism>
<evidence type="ECO:0000313" key="2">
    <source>
        <dbReference type="Proteomes" id="UP000828048"/>
    </source>
</evidence>
<comment type="caution">
    <text evidence="1">The sequence shown here is derived from an EMBL/GenBank/DDBJ whole genome shotgun (WGS) entry which is preliminary data.</text>
</comment>
<evidence type="ECO:0000313" key="1">
    <source>
        <dbReference type="EMBL" id="KAH7863104.1"/>
    </source>
</evidence>
<proteinExistence type="predicted"/>
<protein>
    <submittedName>
        <fullName evidence="1">Uncharacterized protein</fullName>
    </submittedName>
</protein>